<feature type="transmembrane region" description="Helical" evidence="6">
    <location>
        <begin position="107"/>
        <end position="132"/>
    </location>
</feature>
<evidence type="ECO:0000256" key="6">
    <source>
        <dbReference type="SAM" id="Phobius"/>
    </source>
</evidence>
<organism evidence="7 8">
    <name type="scientific">Paenibacillus borealis</name>
    <dbReference type="NCBI Taxonomy" id="160799"/>
    <lineage>
        <taxon>Bacteria</taxon>
        <taxon>Bacillati</taxon>
        <taxon>Bacillota</taxon>
        <taxon>Bacilli</taxon>
        <taxon>Bacillales</taxon>
        <taxon>Paenibacillaceae</taxon>
        <taxon>Paenibacillus</taxon>
    </lineage>
</organism>
<protein>
    <recommendedName>
        <fullName evidence="9">Lysine transporter LysE</fullName>
    </recommendedName>
</protein>
<dbReference type="RefSeq" id="WP_076112261.1">
    <property type="nucleotide sequence ID" value="NZ_MPTB01000024.1"/>
</dbReference>
<keyword evidence="8" id="KW-1185">Reference proteome</keyword>
<evidence type="ECO:0000313" key="7">
    <source>
        <dbReference type="EMBL" id="OMD45705.1"/>
    </source>
</evidence>
<evidence type="ECO:0008006" key="9">
    <source>
        <dbReference type="Google" id="ProtNLM"/>
    </source>
</evidence>
<proteinExistence type="predicted"/>
<dbReference type="PANTHER" id="PTHR30086:SF20">
    <property type="entry name" value="ARGININE EXPORTER PROTEIN ARGO-RELATED"/>
    <property type="match status" value="1"/>
</dbReference>
<reference evidence="7 8" key="1">
    <citation type="submission" date="2016-10" db="EMBL/GenBank/DDBJ databases">
        <title>Paenibacillus species isolates.</title>
        <authorList>
            <person name="Beno S.M."/>
        </authorList>
    </citation>
    <scope>NUCLEOTIDE SEQUENCE [LARGE SCALE GENOMIC DNA]</scope>
    <source>
        <strain evidence="7 8">FSL H7-0744</strain>
    </source>
</reference>
<comment type="caution">
    <text evidence="7">The sequence shown here is derived from an EMBL/GenBank/DDBJ whole genome shotgun (WGS) entry which is preliminary data.</text>
</comment>
<sequence length="205" mass="21394">MISWPALFSGFGFGFIIAAPVGPMSLLCINRTLKHGFWAGLATGAGIAFADVLYALATVTSFRIVNEFTSAYDLPLRLIGSLFLGVLGVKTLWPGKSGAKPEAVRSGIAYSMFSSFLLTLANPATILSFMALAASLGNTVGSSLFLPAGIALGSCCWWLLLSAIICWISGKLPDAFIRSLSLISSVCLILFSLYGISLALLGAGG</sequence>
<dbReference type="Pfam" id="PF01810">
    <property type="entry name" value="LysE"/>
    <property type="match status" value="1"/>
</dbReference>
<feature type="transmembrane region" description="Helical" evidence="6">
    <location>
        <begin position="76"/>
        <end position="95"/>
    </location>
</feature>
<feature type="transmembrane region" description="Helical" evidence="6">
    <location>
        <begin position="180"/>
        <end position="203"/>
    </location>
</feature>
<keyword evidence="5 6" id="KW-0472">Membrane</keyword>
<dbReference type="InterPro" id="IPR001123">
    <property type="entry name" value="LeuE-type"/>
</dbReference>
<keyword evidence="2" id="KW-1003">Cell membrane</keyword>
<name>A0ABX3H7R2_PAEBO</name>
<gene>
    <name evidence="7" type="ORF">BSK56_18740</name>
</gene>
<evidence type="ECO:0000256" key="5">
    <source>
        <dbReference type="ARBA" id="ARBA00023136"/>
    </source>
</evidence>
<keyword evidence="4 6" id="KW-1133">Transmembrane helix</keyword>
<evidence type="ECO:0000256" key="4">
    <source>
        <dbReference type="ARBA" id="ARBA00022989"/>
    </source>
</evidence>
<dbReference type="PANTHER" id="PTHR30086">
    <property type="entry name" value="ARGININE EXPORTER PROTEIN ARGO"/>
    <property type="match status" value="1"/>
</dbReference>
<evidence type="ECO:0000256" key="1">
    <source>
        <dbReference type="ARBA" id="ARBA00004651"/>
    </source>
</evidence>
<dbReference type="Proteomes" id="UP000187412">
    <property type="component" value="Unassembled WGS sequence"/>
</dbReference>
<evidence type="ECO:0000313" key="8">
    <source>
        <dbReference type="Proteomes" id="UP000187412"/>
    </source>
</evidence>
<feature type="transmembrane region" description="Helical" evidence="6">
    <location>
        <begin position="36"/>
        <end position="56"/>
    </location>
</feature>
<dbReference type="EMBL" id="MPTB01000024">
    <property type="protein sequence ID" value="OMD45705.1"/>
    <property type="molecule type" value="Genomic_DNA"/>
</dbReference>
<feature type="transmembrane region" description="Helical" evidence="6">
    <location>
        <begin position="144"/>
        <end position="168"/>
    </location>
</feature>
<accession>A0ABX3H7R2</accession>
<feature type="transmembrane region" description="Helical" evidence="6">
    <location>
        <begin position="6"/>
        <end position="29"/>
    </location>
</feature>
<evidence type="ECO:0000256" key="3">
    <source>
        <dbReference type="ARBA" id="ARBA00022692"/>
    </source>
</evidence>
<evidence type="ECO:0000256" key="2">
    <source>
        <dbReference type="ARBA" id="ARBA00022475"/>
    </source>
</evidence>
<comment type="subcellular location">
    <subcellularLocation>
        <location evidence="1">Cell membrane</location>
        <topology evidence="1">Multi-pass membrane protein</topology>
    </subcellularLocation>
</comment>
<keyword evidence="3 6" id="KW-0812">Transmembrane</keyword>